<dbReference type="InterPro" id="IPR023472">
    <property type="entry name" value="Uncharacterised_MJ0810"/>
</dbReference>
<gene>
    <name evidence="4" type="ORF">ENU08_03425</name>
    <name evidence="3" type="ORF">ENU41_05035</name>
</gene>
<organism evidence="4">
    <name type="scientific">Ignisphaera aggregans</name>
    <dbReference type="NCBI Taxonomy" id="334771"/>
    <lineage>
        <taxon>Archaea</taxon>
        <taxon>Thermoproteota</taxon>
        <taxon>Thermoprotei</taxon>
        <taxon>Desulfurococcales</taxon>
        <taxon>Desulfurococcaceae</taxon>
        <taxon>Ignisphaera</taxon>
    </lineage>
</organism>
<dbReference type="InterPro" id="IPR002733">
    <property type="entry name" value="AMMECR1_domain"/>
</dbReference>
<dbReference type="NCBIfam" id="TIGR00296">
    <property type="entry name" value="TIGR00296 family protein"/>
    <property type="match status" value="1"/>
</dbReference>
<dbReference type="InterPro" id="IPR023473">
    <property type="entry name" value="AMMECR1"/>
</dbReference>
<evidence type="ECO:0000313" key="4">
    <source>
        <dbReference type="EMBL" id="HGQ64274.1"/>
    </source>
</evidence>
<protein>
    <recommendedName>
        <fullName evidence="1">Protein ENU08_03425</fullName>
    </recommendedName>
</protein>
<dbReference type="HAMAP" id="MF_00645">
    <property type="entry name" value="AMMECR1"/>
    <property type="match status" value="1"/>
</dbReference>
<evidence type="ECO:0000313" key="3">
    <source>
        <dbReference type="EMBL" id="HGQ36025.1"/>
    </source>
</evidence>
<dbReference type="Gene3D" id="3.30.1490.150">
    <property type="entry name" value="Hypothetical protein ph0010, domain 2"/>
    <property type="match status" value="1"/>
</dbReference>
<dbReference type="PANTHER" id="PTHR13016:SF0">
    <property type="entry name" value="AMME SYNDROME CANDIDATE GENE 1 PROTEIN"/>
    <property type="match status" value="1"/>
</dbReference>
<dbReference type="NCBIfam" id="TIGR04335">
    <property type="entry name" value="AmmeMemoSam_A"/>
    <property type="match status" value="1"/>
</dbReference>
<dbReference type="Gene3D" id="3.30.700.20">
    <property type="entry name" value="Hypothetical protein ph0010, domain 1"/>
    <property type="match status" value="1"/>
</dbReference>
<dbReference type="InterPro" id="IPR027623">
    <property type="entry name" value="AmmeMemoSam_A"/>
</dbReference>
<dbReference type="InterPro" id="IPR027485">
    <property type="entry name" value="AMMECR1_N"/>
</dbReference>
<evidence type="ECO:0000259" key="2">
    <source>
        <dbReference type="PROSITE" id="PS51112"/>
    </source>
</evidence>
<comment type="caution">
    <text evidence="4">The sequence shown here is derived from an EMBL/GenBank/DDBJ whole genome shotgun (WGS) entry which is preliminary data.</text>
</comment>
<proteinExistence type="inferred from homology"/>
<dbReference type="InterPro" id="IPR036071">
    <property type="entry name" value="AMMECR1_dom_sf"/>
</dbReference>
<dbReference type="PROSITE" id="PS51112">
    <property type="entry name" value="AMMECR1"/>
    <property type="match status" value="1"/>
</dbReference>
<dbReference type="EMBL" id="DTCK01000034">
    <property type="protein sequence ID" value="HGQ36025.1"/>
    <property type="molecule type" value="Genomic_DNA"/>
</dbReference>
<dbReference type="AlphaFoldDB" id="A0A7C4JJ74"/>
<reference evidence="4" key="1">
    <citation type="journal article" date="2020" name="mSystems">
        <title>Genome- and Community-Level Interaction Insights into Carbon Utilization and Element Cycling Functions of Hydrothermarchaeota in Hydrothermal Sediment.</title>
        <authorList>
            <person name="Zhou Z."/>
            <person name="Liu Y."/>
            <person name="Xu W."/>
            <person name="Pan J."/>
            <person name="Luo Z.H."/>
            <person name="Li M."/>
        </authorList>
    </citation>
    <scope>NUCLEOTIDE SEQUENCE [LARGE SCALE GENOMIC DNA]</scope>
    <source>
        <strain evidence="4">SpSt-637</strain>
        <strain evidence="3">SpSt-667</strain>
    </source>
</reference>
<dbReference type="EMBL" id="DTBD01000025">
    <property type="protein sequence ID" value="HGQ64274.1"/>
    <property type="molecule type" value="Genomic_DNA"/>
</dbReference>
<feature type="domain" description="AMMECR1" evidence="2">
    <location>
        <begin position="15"/>
        <end position="202"/>
    </location>
</feature>
<sequence>MNRNSVVEPSEIALDEGIFLVKLARKAIETYITNGVIIDPPKDTSEKLLRPGMAFVTIGSYSRNRELRGCIGFLQPITPLVKTVIHAAIAAATEDPRFPPLSRNELGDIVIEVSVLSTPKPIRNIDEIAVGKHGLLIYRGWYSGTLLPQVPVEYCWNRETFLAESCLKAGFDPDCWLDKKTRIYVYEARIFYEKSPLGEITEKNLEDEFKVRCKWLLD</sequence>
<evidence type="ECO:0000256" key="1">
    <source>
        <dbReference type="HAMAP-Rule" id="MF_00645"/>
    </source>
</evidence>
<dbReference type="Pfam" id="PF01871">
    <property type="entry name" value="AMMECR1"/>
    <property type="match status" value="1"/>
</dbReference>
<dbReference type="SUPFAM" id="SSF143447">
    <property type="entry name" value="AMMECR1-like"/>
    <property type="match status" value="1"/>
</dbReference>
<name>A0A7C4JJ74_9CREN</name>
<dbReference type="PANTHER" id="PTHR13016">
    <property type="entry name" value="AMMECR1 HOMOLOG"/>
    <property type="match status" value="1"/>
</dbReference>
<accession>A0A7C4JJ74</accession>